<evidence type="ECO:0000256" key="8">
    <source>
        <dbReference type="ARBA" id="ARBA00023002"/>
    </source>
</evidence>
<evidence type="ECO:0000256" key="1">
    <source>
        <dbReference type="ARBA" id="ARBA00001917"/>
    </source>
</evidence>
<evidence type="ECO:0000256" key="6">
    <source>
        <dbReference type="ARBA" id="ARBA00022857"/>
    </source>
</evidence>
<keyword evidence="6" id="KW-0521">NADP</keyword>
<organism evidence="10 13">
    <name type="scientific">Babesia duncani</name>
    <dbReference type="NCBI Taxonomy" id="323732"/>
    <lineage>
        <taxon>Eukaryota</taxon>
        <taxon>Sar</taxon>
        <taxon>Alveolata</taxon>
        <taxon>Apicomplexa</taxon>
        <taxon>Aconoidasida</taxon>
        <taxon>Piroplasmida</taxon>
        <taxon>Babesiidae</taxon>
        <taxon>Babesia</taxon>
    </lineage>
</organism>
<evidence type="ECO:0000313" key="10">
    <source>
        <dbReference type="EMBL" id="KAK2194504.1"/>
    </source>
</evidence>
<keyword evidence="3" id="KW-0285">Flavoprotein</keyword>
<evidence type="ECO:0000259" key="9">
    <source>
        <dbReference type="Pfam" id="PF01207"/>
    </source>
</evidence>
<evidence type="ECO:0000256" key="7">
    <source>
        <dbReference type="ARBA" id="ARBA00022884"/>
    </source>
</evidence>
<feature type="domain" description="DUS-like FMN-binding" evidence="9">
    <location>
        <begin position="27"/>
        <end position="300"/>
    </location>
</feature>
<evidence type="ECO:0000313" key="11">
    <source>
        <dbReference type="EMBL" id="KAK2194708.1"/>
    </source>
</evidence>
<dbReference type="Gene3D" id="1.20.120.1460">
    <property type="match status" value="1"/>
</dbReference>
<dbReference type="InterPro" id="IPR004653">
    <property type="entry name" value="DusA"/>
</dbReference>
<sequence length="335" mass="37609">MITDSTVLFAPRSTVDSWLGMVLKVLRNENIEFKKNEHPIVAQLGGNTIDSLTHAAEIVASYGYDEINLNVGCPSPRVSGRGCFGAALMKKKELVRDIVYALKRKLNVPVSIKHRLGVDELDSYEYIKDFIATVKESGCDHYIVHARKAWLKGVNTKQNRNIPPLHYDRVFKLQRDFPDLKFSINGGFKTLESVKSALSRDPEIGVELTGGVMIGRTAYEDPVVIAKVDTEIYGEPKNPETCKTRRILLENYAAYIDDNAEKTKDVNVCILVKPILGLFHGHVGSKVYRNALSNTWQYGEFDVDQGETQHAKLIHHVIKVMEDANPTVLDEVINE</sequence>
<dbReference type="PANTHER" id="PTHR42907">
    <property type="entry name" value="FMN-LINKED OXIDOREDUCTASES SUPERFAMILY PROTEIN"/>
    <property type="match status" value="1"/>
</dbReference>
<keyword evidence="13" id="KW-1185">Reference proteome</keyword>
<dbReference type="KEGG" id="bdw:94334854"/>
<dbReference type="PROSITE" id="PS01136">
    <property type="entry name" value="UPF0034"/>
    <property type="match status" value="1"/>
</dbReference>
<dbReference type="SUPFAM" id="SSF51395">
    <property type="entry name" value="FMN-linked oxidoreductases"/>
    <property type="match status" value="1"/>
</dbReference>
<dbReference type="RefSeq" id="XP_067804396.1">
    <property type="nucleotide sequence ID" value="XM_067945605.1"/>
</dbReference>
<dbReference type="AlphaFoldDB" id="A0AAD9PGP4"/>
<evidence type="ECO:0000256" key="4">
    <source>
        <dbReference type="ARBA" id="ARBA00022643"/>
    </source>
</evidence>
<dbReference type="Proteomes" id="UP001214638">
    <property type="component" value="Unassembled WGS sequence"/>
</dbReference>
<keyword evidence="2" id="KW-0820">tRNA-binding</keyword>
<dbReference type="PANTHER" id="PTHR42907:SF1">
    <property type="entry name" value="FMN-LINKED OXIDOREDUCTASES SUPERFAMILY PROTEIN"/>
    <property type="match status" value="1"/>
</dbReference>
<dbReference type="GeneID" id="94334854"/>
<keyword evidence="5" id="KW-0819">tRNA processing</keyword>
<dbReference type="InterPro" id="IPR013785">
    <property type="entry name" value="Aldolase_TIM"/>
</dbReference>
<dbReference type="EMBL" id="JALLKP010000100">
    <property type="protein sequence ID" value="KAK2194504.1"/>
    <property type="molecule type" value="Genomic_DNA"/>
</dbReference>
<gene>
    <name evidence="12" type="ORF">BdWA1_000556</name>
    <name evidence="11" type="ORF">BdWA1_003820</name>
    <name evidence="10" type="ORF">BdWA1_004023</name>
</gene>
<dbReference type="Gene3D" id="3.20.20.70">
    <property type="entry name" value="Aldolase class I"/>
    <property type="match status" value="1"/>
</dbReference>
<accession>A0AAD9PGP4</accession>
<comment type="cofactor">
    <cofactor evidence="1">
        <name>FMN</name>
        <dbReference type="ChEBI" id="CHEBI:58210"/>
    </cofactor>
</comment>
<evidence type="ECO:0000256" key="2">
    <source>
        <dbReference type="ARBA" id="ARBA00022555"/>
    </source>
</evidence>
<protein>
    <submittedName>
        <fullName evidence="10">Bifunctional DUS-like</fullName>
    </submittedName>
</protein>
<comment type="caution">
    <text evidence="10">The sequence shown here is derived from an EMBL/GenBank/DDBJ whole genome shotgun (WGS) entry which is preliminary data.</text>
</comment>
<keyword evidence="7" id="KW-0694">RNA-binding</keyword>
<dbReference type="CDD" id="cd02801">
    <property type="entry name" value="DUS_like_FMN"/>
    <property type="match status" value="1"/>
</dbReference>
<dbReference type="GO" id="GO:0017150">
    <property type="term" value="F:tRNA dihydrouridine synthase activity"/>
    <property type="evidence" value="ECO:0007669"/>
    <property type="project" value="InterPro"/>
</dbReference>
<evidence type="ECO:0000313" key="13">
    <source>
        <dbReference type="Proteomes" id="UP001214638"/>
    </source>
</evidence>
<keyword evidence="8" id="KW-0560">Oxidoreductase</keyword>
<dbReference type="EMBL" id="JALLKP010000059">
    <property type="protein sequence ID" value="KAK2194708.1"/>
    <property type="molecule type" value="Genomic_DNA"/>
</dbReference>
<dbReference type="GO" id="GO:0050660">
    <property type="term" value="F:flavin adenine dinucleotide binding"/>
    <property type="evidence" value="ECO:0007669"/>
    <property type="project" value="InterPro"/>
</dbReference>
<dbReference type="InterPro" id="IPR035587">
    <property type="entry name" value="DUS-like_FMN-bd"/>
</dbReference>
<keyword evidence="4" id="KW-0288">FMN</keyword>
<evidence type="ECO:0000256" key="5">
    <source>
        <dbReference type="ARBA" id="ARBA00022694"/>
    </source>
</evidence>
<dbReference type="Pfam" id="PF01207">
    <property type="entry name" value="Dus"/>
    <property type="match status" value="1"/>
</dbReference>
<dbReference type="NCBIfam" id="NF008774">
    <property type="entry name" value="PRK11815.1"/>
    <property type="match status" value="1"/>
</dbReference>
<dbReference type="EMBL" id="JALLKP010000001">
    <property type="protein sequence ID" value="KAK2197554.1"/>
    <property type="molecule type" value="Genomic_DNA"/>
</dbReference>
<reference evidence="10" key="1">
    <citation type="journal article" date="2023" name="Nat. Microbiol.">
        <title>Babesia duncani multi-omics identifies virulence factors and drug targets.</title>
        <authorList>
            <person name="Singh P."/>
            <person name="Lonardi S."/>
            <person name="Liang Q."/>
            <person name="Vydyam P."/>
            <person name="Khabirova E."/>
            <person name="Fang T."/>
            <person name="Gihaz S."/>
            <person name="Thekkiniath J."/>
            <person name="Munshi M."/>
            <person name="Abel S."/>
            <person name="Ciampossin L."/>
            <person name="Batugedara G."/>
            <person name="Gupta M."/>
            <person name="Lu X.M."/>
            <person name="Lenz T."/>
            <person name="Chakravarty S."/>
            <person name="Cornillot E."/>
            <person name="Hu Y."/>
            <person name="Ma W."/>
            <person name="Gonzalez L.M."/>
            <person name="Sanchez S."/>
            <person name="Estrada K."/>
            <person name="Sanchez-Flores A."/>
            <person name="Montero E."/>
            <person name="Harb O.S."/>
            <person name="Le Roch K.G."/>
            <person name="Mamoun C.B."/>
        </authorList>
    </citation>
    <scope>NUCLEOTIDE SEQUENCE</scope>
    <source>
        <strain evidence="10">WA1</strain>
    </source>
</reference>
<dbReference type="GO" id="GO:0000049">
    <property type="term" value="F:tRNA binding"/>
    <property type="evidence" value="ECO:0007669"/>
    <property type="project" value="UniProtKB-KW"/>
</dbReference>
<name>A0AAD9PGP4_9APIC</name>
<evidence type="ECO:0000256" key="3">
    <source>
        <dbReference type="ARBA" id="ARBA00022630"/>
    </source>
</evidence>
<evidence type="ECO:0000313" key="12">
    <source>
        <dbReference type="EMBL" id="KAK2197554.1"/>
    </source>
</evidence>
<dbReference type="InterPro" id="IPR018517">
    <property type="entry name" value="tRNA_hU_synthase_CS"/>
</dbReference>
<proteinExistence type="predicted"/>